<keyword evidence="2" id="KW-0812">Transmembrane</keyword>
<feature type="transmembrane region" description="Helical" evidence="2">
    <location>
        <begin position="227"/>
        <end position="247"/>
    </location>
</feature>
<feature type="compositionally biased region" description="Gly residues" evidence="1">
    <location>
        <begin position="141"/>
        <end position="161"/>
    </location>
</feature>
<proteinExistence type="predicted"/>
<keyword evidence="2" id="KW-1133">Transmembrane helix</keyword>
<feature type="transmembrane region" description="Helical" evidence="2">
    <location>
        <begin position="20"/>
        <end position="38"/>
    </location>
</feature>
<organism evidence="3 4">
    <name type="scientific">Catenaria anguillulae PL171</name>
    <dbReference type="NCBI Taxonomy" id="765915"/>
    <lineage>
        <taxon>Eukaryota</taxon>
        <taxon>Fungi</taxon>
        <taxon>Fungi incertae sedis</taxon>
        <taxon>Blastocladiomycota</taxon>
        <taxon>Blastocladiomycetes</taxon>
        <taxon>Blastocladiales</taxon>
        <taxon>Catenariaceae</taxon>
        <taxon>Catenaria</taxon>
    </lineage>
</organism>
<name>A0A1Y2HAK9_9FUNG</name>
<comment type="caution">
    <text evidence="3">The sequence shown here is derived from an EMBL/GenBank/DDBJ whole genome shotgun (WGS) entry which is preliminary data.</text>
</comment>
<sequence length="369" mass="39271">MVYYFSVWKYHTADFALHRLIFACSFLPGCACATLAIIQRCAVVLMRDRAWRRRFVRSLGIVCFIACVILQSSAVLFVWTLRNEHTPSAWYNERRTHIWSLPAVALFPIITIVSALWSIKVYNEQSGSASAGASAIAAAGAGGGGGGGMVGNTRTGKGGMGSKSEKWRRPSLATVRSISHDDPPSISTGPHAGSIATSGISSSHSQPSYMVPRKASKSTPVTRPLTIAFNVMTCCIVLEWIATMVISTFNSVGIVKSPAVLSLVGALGIVTESLFETVMQVVHQRVRRDPDDHCVQSNTEDGKRDADSQPAAEKAAHISVVEGSASVLGRTESNATTAGGKNGVVVASRDGASEGSVPQSIPPRLLSRQ</sequence>
<evidence type="ECO:0000313" key="3">
    <source>
        <dbReference type="EMBL" id="ORZ31627.1"/>
    </source>
</evidence>
<feature type="region of interest" description="Disordered" evidence="1">
    <location>
        <begin position="287"/>
        <end position="315"/>
    </location>
</feature>
<feature type="transmembrane region" description="Helical" evidence="2">
    <location>
        <begin position="259"/>
        <end position="278"/>
    </location>
</feature>
<evidence type="ECO:0000256" key="2">
    <source>
        <dbReference type="SAM" id="Phobius"/>
    </source>
</evidence>
<feature type="compositionally biased region" description="Low complexity" evidence="1">
    <location>
        <begin position="191"/>
        <end position="205"/>
    </location>
</feature>
<evidence type="ECO:0000313" key="4">
    <source>
        <dbReference type="Proteomes" id="UP000193411"/>
    </source>
</evidence>
<dbReference type="AlphaFoldDB" id="A0A1Y2HAK9"/>
<gene>
    <name evidence="3" type="ORF">BCR44DRAFT_34990</name>
</gene>
<feature type="region of interest" description="Disordered" evidence="1">
    <location>
        <begin position="331"/>
        <end position="369"/>
    </location>
</feature>
<feature type="compositionally biased region" description="Basic and acidic residues" evidence="1">
    <location>
        <begin position="287"/>
        <end position="307"/>
    </location>
</feature>
<keyword evidence="4" id="KW-1185">Reference proteome</keyword>
<protein>
    <submittedName>
        <fullName evidence="3">Uncharacterized protein</fullName>
    </submittedName>
</protein>
<dbReference type="EMBL" id="MCFL01000057">
    <property type="protein sequence ID" value="ORZ31627.1"/>
    <property type="molecule type" value="Genomic_DNA"/>
</dbReference>
<accession>A0A1Y2HAK9</accession>
<evidence type="ECO:0000256" key="1">
    <source>
        <dbReference type="SAM" id="MobiDB-lite"/>
    </source>
</evidence>
<keyword evidence="2" id="KW-0472">Membrane</keyword>
<feature type="transmembrane region" description="Helical" evidence="2">
    <location>
        <begin position="99"/>
        <end position="119"/>
    </location>
</feature>
<feature type="transmembrane region" description="Helical" evidence="2">
    <location>
        <begin position="59"/>
        <end position="79"/>
    </location>
</feature>
<feature type="region of interest" description="Disordered" evidence="1">
    <location>
        <begin position="141"/>
        <end position="217"/>
    </location>
</feature>
<reference evidence="3 4" key="1">
    <citation type="submission" date="2016-07" db="EMBL/GenBank/DDBJ databases">
        <title>Pervasive Adenine N6-methylation of Active Genes in Fungi.</title>
        <authorList>
            <consortium name="DOE Joint Genome Institute"/>
            <person name="Mondo S.J."/>
            <person name="Dannebaum R.O."/>
            <person name="Kuo R.C."/>
            <person name="Labutti K."/>
            <person name="Haridas S."/>
            <person name="Kuo A."/>
            <person name="Salamov A."/>
            <person name="Ahrendt S.R."/>
            <person name="Lipzen A."/>
            <person name="Sullivan W."/>
            <person name="Andreopoulos W.B."/>
            <person name="Clum A."/>
            <person name="Lindquist E."/>
            <person name="Daum C."/>
            <person name="Ramamoorthy G.K."/>
            <person name="Gryganskyi A."/>
            <person name="Culley D."/>
            <person name="Magnuson J.K."/>
            <person name="James T.Y."/>
            <person name="O'Malley M.A."/>
            <person name="Stajich J.E."/>
            <person name="Spatafora J.W."/>
            <person name="Visel A."/>
            <person name="Grigoriev I.V."/>
        </authorList>
    </citation>
    <scope>NUCLEOTIDE SEQUENCE [LARGE SCALE GENOMIC DNA]</scope>
    <source>
        <strain evidence="3 4">PL171</strain>
    </source>
</reference>
<dbReference type="Proteomes" id="UP000193411">
    <property type="component" value="Unassembled WGS sequence"/>
</dbReference>